<keyword evidence="2" id="KW-1185">Reference proteome</keyword>
<dbReference type="GO" id="GO:0030599">
    <property type="term" value="F:pectinesterase activity"/>
    <property type="evidence" value="ECO:0007669"/>
    <property type="project" value="TreeGrafter"/>
</dbReference>
<sequence>MRMDILDKSSRSRGRCQQVVVAADGSAADLNTVQGALDWAPINPSNWPTILVMDGAYGELVYFQYKTKVLIRGQSQNGTRLGYAQPPKPLPTTRFLFQGRLGRAALQLQHHQLLPGTGRVPPDDGMRVVNGSGDAVTTYGTAYIRDTTLYGDGDTILGYGSVFWENCTISTGSAVSTILGRDGNNTFVRLLSNLGGVLPWWPYSEVVMINTRTQGIAPVGWGPIQGPPYPDQHLHLWEYNNSMDLDGRPIDTSQRLNITQQLTLPQNASIIEAYTDSVNVLGGWAPVVLS</sequence>
<dbReference type="Gene3D" id="2.160.20.10">
    <property type="entry name" value="Single-stranded right-handed beta-helix, Pectin lyase-like"/>
    <property type="match status" value="2"/>
</dbReference>
<organism evidence="1 2">
    <name type="scientific">Coniochaeta hoffmannii</name>
    <dbReference type="NCBI Taxonomy" id="91930"/>
    <lineage>
        <taxon>Eukaryota</taxon>
        <taxon>Fungi</taxon>
        <taxon>Dikarya</taxon>
        <taxon>Ascomycota</taxon>
        <taxon>Pezizomycotina</taxon>
        <taxon>Sordariomycetes</taxon>
        <taxon>Sordariomycetidae</taxon>
        <taxon>Coniochaetales</taxon>
        <taxon>Coniochaetaceae</taxon>
        <taxon>Coniochaeta</taxon>
    </lineage>
</organism>
<dbReference type="PANTHER" id="PTHR31321:SF57">
    <property type="entry name" value="PECTINESTERASE 53-RELATED"/>
    <property type="match status" value="1"/>
</dbReference>
<dbReference type="SUPFAM" id="SSF51126">
    <property type="entry name" value="Pectin lyase-like"/>
    <property type="match status" value="1"/>
</dbReference>
<gene>
    <name evidence="1" type="ORF">NKR19_g8</name>
</gene>
<dbReference type="GO" id="GO:0045490">
    <property type="term" value="P:pectin catabolic process"/>
    <property type="evidence" value="ECO:0007669"/>
    <property type="project" value="TreeGrafter"/>
</dbReference>
<protein>
    <submittedName>
        <fullName evidence="1">Pectinesterase</fullName>
    </submittedName>
</protein>
<dbReference type="Proteomes" id="UP001174691">
    <property type="component" value="Unassembled WGS sequence"/>
</dbReference>
<dbReference type="PANTHER" id="PTHR31321">
    <property type="entry name" value="ACYL-COA THIOESTER HYDROLASE YBHC-RELATED"/>
    <property type="match status" value="1"/>
</dbReference>
<reference evidence="1" key="1">
    <citation type="submission" date="2022-07" db="EMBL/GenBank/DDBJ databases">
        <title>Fungi with potential for degradation of polypropylene.</title>
        <authorList>
            <person name="Gostincar C."/>
        </authorList>
    </citation>
    <scope>NUCLEOTIDE SEQUENCE</scope>
    <source>
        <strain evidence="1">EXF-13287</strain>
    </source>
</reference>
<evidence type="ECO:0000313" key="1">
    <source>
        <dbReference type="EMBL" id="KAJ9165747.1"/>
    </source>
</evidence>
<accession>A0AA38S368</accession>
<dbReference type="AlphaFoldDB" id="A0AA38S368"/>
<dbReference type="InterPro" id="IPR012334">
    <property type="entry name" value="Pectin_lyas_fold"/>
</dbReference>
<name>A0AA38S368_9PEZI</name>
<comment type="caution">
    <text evidence="1">The sequence shown here is derived from an EMBL/GenBank/DDBJ whole genome shotgun (WGS) entry which is preliminary data.</text>
</comment>
<dbReference type="EMBL" id="JANBVN010000001">
    <property type="protein sequence ID" value="KAJ9165747.1"/>
    <property type="molecule type" value="Genomic_DNA"/>
</dbReference>
<evidence type="ECO:0000313" key="2">
    <source>
        <dbReference type="Proteomes" id="UP001174691"/>
    </source>
</evidence>
<dbReference type="InterPro" id="IPR011050">
    <property type="entry name" value="Pectin_lyase_fold/virulence"/>
</dbReference>
<proteinExistence type="predicted"/>